<protein>
    <recommendedName>
        <fullName evidence="3">Helix-turn-helix domain-containing protein</fullName>
    </recommendedName>
</protein>
<gene>
    <name evidence="1" type="ORF">DQQ10_00435</name>
</gene>
<dbReference type="Proteomes" id="UP000251889">
    <property type="component" value="Unassembled WGS sequence"/>
</dbReference>
<name>A0A364Y807_9BACT</name>
<accession>A0A364Y807</accession>
<sequence>MDRLDQLSSYVDRILVDDRIKPVHIALATALCHLWIVNQFDNPYRVSRRVLMKASRIRSKATYHKIISELTSLGYITYKPSYHPKKGSTIALNL</sequence>
<evidence type="ECO:0000313" key="1">
    <source>
        <dbReference type="EMBL" id="RAW02615.1"/>
    </source>
</evidence>
<comment type="caution">
    <text evidence="1">The sequence shown here is derived from an EMBL/GenBank/DDBJ whole genome shotgun (WGS) entry which is preliminary data.</text>
</comment>
<dbReference type="AlphaFoldDB" id="A0A364Y807"/>
<dbReference type="EMBL" id="QMFY01000001">
    <property type="protein sequence ID" value="RAW02615.1"/>
    <property type="molecule type" value="Genomic_DNA"/>
</dbReference>
<evidence type="ECO:0000313" key="2">
    <source>
        <dbReference type="Proteomes" id="UP000251889"/>
    </source>
</evidence>
<reference evidence="1 2" key="1">
    <citation type="submission" date="2018-06" db="EMBL/GenBank/DDBJ databases">
        <title>Chryseolinea flavus sp. nov., a member of the phylum Bacteroidetes isolated from soil.</title>
        <authorList>
            <person name="Li Y."/>
            <person name="Wang J."/>
        </authorList>
    </citation>
    <scope>NUCLEOTIDE SEQUENCE [LARGE SCALE GENOMIC DNA]</scope>
    <source>
        <strain evidence="1 2">SDU1-6</strain>
    </source>
</reference>
<proteinExistence type="predicted"/>
<keyword evidence="2" id="KW-1185">Reference proteome</keyword>
<dbReference type="RefSeq" id="WP_112744832.1">
    <property type="nucleotide sequence ID" value="NZ_QMFY01000001.1"/>
</dbReference>
<dbReference type="OrthoDB" id="1442826at2"/>
<evidence type="ECO:0008006" key="3">
    <source>
        <dbReference type="Google" id="ProtNLM"/>
    </source>
</evidence>
<organism evidence="1 2">
    <name type="scientific">Pseudochryseolinea flava</name>
    <dbReference type="NCBI Taxonomy" id="2059302"/>
    <lineage>
        <taxon>Bacteria</taxon>
        <taxon>Pseudomonadati</taxon>
        <taxon>Bacteroidota</taxon>
        <taxon>Cytophagia</taxon>
        <taxon>Cytophagales</taxon>
        <taxon>Fulvivirgaceae</taxon>
        <taxon>Pseudochryseolinea</taxon>
    </lineage>
</organism>